<dbReference type="EMBL" id="CP011545">
    <property type="protein sequence ID" value="AKK09888.1"/>
    <property type="molecule type" value="Genomic_DNA"/>
</dbReference>
<dbReference type="PATRIC" id="fig|136857.5.peg.2451"/>
<evidence type="ECO:0000256" key="1">
    <source>
        <dbReference type="SAM" id="MobiDB-lite"/>
    </source>
</evidence>
<feature type="domain" description="DUF5129" evidence="2">
    <location>
        <begin position="81"/>
        <end position="342"/>
    </location>
</feature>
<name>A0A0G3HD52_9CORY</name>
<feature type="region of interest" description="Disordered" evidence="1">
    <location>
        <begin position="450"/>
        <end position="475"/>
    </location>
</feature>
<dbReference type="KEGG" id="cted:CTEST_12410"/>
<dbReference type="OrthoDB" id="4423347at2"/>
<evidence type="ECO:0000313" key="3">
    <source>
        <dbReference type="EMBL" id="AKK09888.1"/>
    </source>
</evidence>
<keyword evidence="4" id="KW-1185">Reference proteome</keyword>
<reference evidence="4" key="2">
    <citation type="submission" date="2015-05" db="EMBL/GenBank/DDBJ databases">
        <title>Complete genome sequence of Corynebacterium testudinoris DSM 44614, recovered from necrotic lesions in the mouth of a tortoise.</title>
        <authorList>
            <person name="Ruckert C."/>
            <person name="Albersmeier A."/>
            <person name="Winkler A."/>
            <person name="Tauch A."/>
        </authorList>
    </citation>
    <scope>NUCLEOTIDE SEQUENCE [LARGE SCALE GENOMIC DNA]</scope>
    <source>
        <strain evidence="4">DSM 44614</strain>
    </source>
</reference>
<evidence type="ECO:0000313" key="4">
    <source>
        <dbReference type="Proteomes" id="UP000035540"/>
    </source>
</evidence>
<dbReference type="RefSeq" id="WP_047253975.1">
    <property type="nucleotide sequence ID" value="NZ_CP011545.1"/>
</dbReference>
<protein>
    <recommendedName>
        <fullName evidence="2">DUF5129 domain-containing protein</fullName>
    </recommendedName>
</protein>
<organism evidence="3 4">
    <name type="scientific">Corynebacterium testudinoris</name>
    <dbReference type="NCBI Taxonomy" id="136857"/>
    <lineage>
        <taxon>Bacteria</taxon>
        <taxon>Bacillati</taxon>
        <taxon>Actinomycetota</taxon>
        <taxon>Actinomycetes</taxon>
        <taxon>Mycobacteriales</taxon>
        <taxon>Corynebacteriaceae</taxon>
        <taxon>Corynebacterium</taxon>
    </lineage>
</organism>
<dbReference type="AlphaFoldDB" id="A0A0G3HD52"/>
<gene>
    <name evidence="3" type="ORF">CTEST_12410</name>
</gene>
<feature type="compositionally biased region" description="Low complexity" evidence="1">
    <location>
        <begin position="450"/>
        <end position="465"/>
    </location>
</feature>
<accession>A0A0G3HD52</accession>
<evidence type="ECO:0000259" key="2">
    <source>
        <dbReference type="Pfam" id="PF17173"/>
    </source>
</evidence>
<proteinExistence type="predicted"/>
<dbReference type="InterPro" id="IPR033435">
    <property type="entry name" value="DUF5129"/>
</dbReference>
<reference evidence="3 4" key="1">
    <citation type="journal article" date="2015" name="Genome Announc.">
        <title>Complete Genome Sequence of the Type Strain Corynebacterium testudinoris DSM 44614, Recovered from Necrotic Lesions in the Mouth of a Tortoise.</title>
        <authorList>
            <person name="Ruckert C."/>
            <person name="Kriete M."/>
            <person name="Jaenicke S."/>
            <person name="Winkler A."/>
            <person name="Tauch A."/>
        </authorList>
    </citation>
    <scope>NUCLEOTIDE SEQUENCE [LARGE SCALE GENOMIC DNA]</scope>
    <source>
        <strain evidence="3 4">DSM 44614</strain>
    </source>
</reference>
<dbReference type="Gene3D" id="3.10.310.50">
    <property type="match status" value="1"/>
</dbReference>
<dbReference type="Pfam" id="PF17173">
    <property type="entry name" value="DUF5129"/>
    <property type="match status" value="1"/>
</dbReference>
<dbReference type="Proteomes" id="UP000035540">
    <property type="component" value="Chromosome"/>
</dbReference>
<dbReference type="STRING" id="136857.CTEST_12410"/>
<sequence>MRSRILLVLVALGFIVATSPLLIDAAPPATAQSTSTSAQVDIIDLAGELSPGDVDLLTTQTADITLPAEVTAVDYLLFATNDELLNDTVLDYAKQERPDLMSADGAKWAPGHLIVAVGLDPKKMGVYCGDDVCAAIGLYDSGRLDGILDRMEPPLKDGNWAAGLLQGAIAAGDPTATRTNDGGGSGDNTGLYLAAGLTGVGGVAALGLGGALVARTRREKAATARSQFDDLQRDYGRVAQELPAIDVRANSLTSPLANDALRRQWAEVRDGFLAVHSDMDSLGDLRASSDDKQFRSHAAQISSAHEKLTRLTMAEENIDTLASMEHGDASVRRQELSTLHEDILEALAAEPESDLVPQLEELGRDVLALREDLEAPNFMDRFADLLTRHRVLVEAATQRLYDASDVEASDEHHAPALWESSWRPGYGFQGYVPFLITSSWHHQDVQAHTAATSSSSATTGYSSSGFSGGGGSRGF</sequence>
<feature type="compositionally biased region" description="Gly residues" evidence="1">
    <location>
        <begin position="466"/>
        <end position="475"/>
    </location>
</feature>